<evidence type="ECO:0000313" key="8">
    <source>
        <dbReference type="Proteomes" id="UP000178485"/>
    </source>
</evidence>
<dbReference type="GO" id="GO:0006352">
    <property type="term" value="P:DNA-templated transcription initiation"/>
    <property type="evidence" value="ECO:0007669"/>
    <property type="project" value="InterPro"/>
</dbReference>
<dbReference type="STRING" id="1642646.ING2E5A_0073"/>
<feature type="domain" description="RNA polymerase sigma-70 region 2" evidence="5">
    <location>
        <begin position="15"/>
        <end position="80"/>
    </location>
</feature>
<dbReference type="GO" id="GO:0003677">
    <property type="term" value="F:DNA binding"/>
    <property type="evidence" value="ECO:0007669"/>
    <property type="project" value="InterPro"/>
</dbReference>
<evidence type="ECO:0000256" key="3">
    <source>
        <dbReference type="ARBA" id="ARBA00023082"/>
    </source>
</evidence>
<keyword evidence="4" id="KW-0804">Transcription</keyword>
<evidence type="ECO:0000256" key="2">
    <source>
        <dbReference type="ARBA" id="ARBA00023015"/>
    </source>
</evidence>
<keyword evidence="8" id="KW-1185">Reference proteome</keyword>
<dbReference type="InterPro" id="IPR014284">
    <property type="entry name" value="RNA_pol_sigma-70_dom"/>
</dbReference>
<dbReference type="Gene3D" id="1.10.10.10">
    <property type="entry name" value="Winged helix-like DNA-binding domain superfamily/Winged helix DNA-binding domain"/>
    <property type="match status" value="1"/>
</dbReference>
<dbReference type="SUPFAM" id="SSF88659">
    <property type="entry name" value="Sigma3 and sigma4 domains of RNA polymerase sigma factors"/>
    <property type="match status" value="1"/>
</dbReference>
<dbReference type="CDD" id="cd06171">
    <property type="entry name" value="Sigma70_r4"/>
    <property type="match status" value="1"/>
</dbReference>
<dbReference type="InterPro" id="IPR013249">
    <property type="entry name" value="RNA_pol_sigma70_r4_t2"/>
</dbReference>
<dbReference type="PANTHER" id="PTHR43133:SF46">
    <property type="entry name" value="RNA POLYMERASE SIGMA-70 FACTOR ECF SUBFAMILY"/>
    <property type="match status" value="1"/>
</dbReference>
<dbReference type="Gene3D" id="1.10.1740.10">
    <property type="match status" value="1"/>
</dbReference>
<dbReference type="InterPro" id="IPR036388">
    <property type="entry name" value="WH-like_DNA-bd_sf"/>
</dbReference>
<evidence type="ECO:0000313" key="7">
    <source>
        <dbReference type="EMBL" id="SCM55158.1"/>
    </source>
</evidence>
<keyword evidence="3" id="KW-0731">Sigma factor</keyword>
<protein>
    <submittedName>
        <fullName evidence="7">RNA polymerase sigma-70 factor</fullName>
    </submittedName>
</protein>
<dbReference type="PANTHER" id="PTHR43133">
    <property type="entry name" value="RNA POLYMERASE ECF-TYPE SIGMA FACTO"/>
    <property type="match status" value="1"/>
</dbReference>
<name>A0A1G4G310_9BACT</name>
<dbReference type="SUPFAM" id="SSF88946">
    <property type="entry name" value="Sigma2 domain of RNA polymerase sigma factors"/>
    <property type="match status" value="1"/>
</dbReference>
<dbReference type="InterPro" id="IPR013325">
    <property type="entry name" value="RNA_pol_sigma_r2"/>
</dbReference>
<dbReference type="Pfam" id="PF08281">
    <property type="entry name" value="Sigma70_r4_2"/>
    <property type="match status" value="1"/>
</dbReference>
<comment type="similarity">
    <text evidence="1">Belongs to the sigma-70 factor family. ECF subfamily.</text>
</comment>
<dbReference type="InterPro" id="IPR013324">
    <property type="entry name" value="RNA_pol_sigma_r3/r4-like"/>
</dbReference>
<proteinExistence type="inferred from homology"/>
<dbReference type="AlphaFoldDB" id="A0A1G4G310"/>
<dbReference type="NCBIfam" id="TIGR02937">
    <property type="entry name" value="sigma70-ECF"/>
    <property type="match status" value="1"/>
</dbReference>
<dbReference type="EMBL" id="LT608328">
    <property type="protein sequence ID" value="SCM55158.1"/>
    <property type="molecule type" value="Genomic_DNA"/>
</dbReference>
<evidence type="ECO:0000259" key="6">
    <source>
        <dbReference type="Pfam" id="PF08281"/>
    </source>
</evidence>
<organism evidence="7 8">
    <name type="scientific">Petrimonas mucosa</name>
    <dbReference type="NCBI Taxonomy" id="1642646"/>
    <lineage>
        <taxon>Bacteria</taxon>
        <taxon>Pseudomonadati</taxon>
        <taxon>Bacteroidota</taxon>
        <taxon>Bacteroidia</taxon>
        <taxon>Bacteroidales</taxon>
        <taxon>Dysgonomonadaceae</taxon>
        <taxon>Petrimonas</taxon>
    </lineage>
</organism>
<evidence type="ECO:0000256" key="1">
    <source>
        <dbReference type="ARBA" id="ARBA00010641"/>
    </source>
</evidence>
<dbReference type="KEGG" id="pmuc:ING2E5A_0073"/>
<evidence type="ECO:0000259" key="5">
    <source>
        <dbReference type="Pfam" id="PF04542"/>
    </source>
</evidence>
<feature type="domain" description="RNA polymerase sigma factor 70 region 4 type 2" evidence="6">
    <location>
        <begin position="121"/>
        <end position="171"/>
    </location>
</feature>
<dbReference type="RefSeq" id="WP_071135693.1">
    <property type="nucleotide sequence ID" value="NZ_LT608328.1"/>
</dbReference>
<reference evidence="7 8" key="1">
    <citation type="submission" date="2016-08" db="EMBL/GenBank/DDBJ databases">
        <authorList>
            <person name="Seilhamer J.J."/>
        </authorList>
    </citation>
    <scope>NUCLEOTIDE SEQUENCE [LARGE SCALE GENOMIC DNA]</scope>
    <source>
        <strain evidence="7">ING2-E5A</strain>
    </source>
</reference>
<keyword evidence="2" id="KW-0805">Transcription regulation</keyword>
<dbReference type="InterPro" id="IPR007627">
    <property type="entry name" value="RNA_pol_sigma70_r2"/>
</dbReference>
<dbReference type="Pfam" id="PF04542">
    <property type="entry name" value="Sigma70_r2"/>
    <property type="match status" value="1"/>
</dbReference>
<dbReference type="InterPro" id="IPR039425">
    <property type="entry name" value="RNA_pol_sigma-70-like"/>
</dbReference>
<gene>
    <name evidence="7" type="ORF">ING2E5A_0073</name>
</gene>
<dbReference type="InterPro" id="IPR014327">
    <property type="entry name" value="RNA_pol_sigma70_bacteroid"/>
</dbReference>
<dbReference type="NCBIfam" id="TIGR02985">
    <property type="entry name" value="Sig70_bacteroi1"/>
    <property type="match status" value="1"/>
</dbReference>
<dbReference type="Proteomes" id="UP000178485">
    <property type="component" value="Chromosome i"/>
</dbReference>
<sequence length="187" mass="22126">MDAISRHKSEFEKIYLSYYSRMKRFAQEYVIREEDAENIVQDLFLDLWEQNIELLSHSNLFAYLFTSVKNRCIDFLRHKTTVRNTAQKLQDDYTKALQIKFQSLEAFDEQLFSEPDIETVIQNAIESLPEKCREIFVLNKIEGKKQKTIAQELNISINTVENQMAIAYKKLKEILKDHIPLLIFLLA</sequence>
<accession>A0A1G4G310</accession>
<dbReference type="GO" id="GO:0016987">
    <property type="term" value="F:sigma factor activity"/>
    <property type="evidence" value="ECO:0007669"/>
    <property type="project" value="UniProtKB-KW"/>
</dbReference>
<evidence type="ECO:0000256" key="4">
    <source>
        <dbReference type="ARBA" id="ARBA00023163"/>
    </source>
</evidence>